<organism evidence="3 4">
    <name type="scientific">Cajanus cajan</name>
    <name type="common">Pigeon pea</name>
    <name type="synonym">Cajanus indicus</name>
    <dbReference type="NCBI Taxonomy" id="3821"/>
    <lineage>
        <taxon>Eukaryota</taxon>
        <taxon>Viridiplantae</taxon>
        <taxon>Streptophyta</taxon>
        <taxon>Embryophyta</taxon>
        <taxon>Tracheophyta</taxon>
        <taxon>Spermatophyta</taxon>
        <taxon>Magnoliopsida</taxon>
        <taxon>eudicotyledons</taxon>
        <taxon>Gunneridae</taxon>
        <taxon>Pentapetalae</taxon>
        <taxon>rosids</taxon>
        <taxon>fabids</taxon>
        <taxon>Fabales</taxon>
        <taxon>Fabaceae</taxon>
        <taxon>Papilionoideae</taxon>
        <taxon>50 kb inversion clade</taxon>
        <taxon>NPAAA clade</taxon>
        <taxon>indigoferoid/millettioid clade</taxon>
        <taxon>Phaseoleae</taxon>
        <taxon>Cajanus</taxon>
    </lineage>
</organism>
<evidence type="ECO:0000313" key="4">
    <source>
        <dbReference type="Proteomes" id="UP000075243"/>
    </source>
</evidence>
<reference evidence="3 4" key="1">
    <citation type="journal article" date="2012" name="Nat. Biotechnol.">
        <title>Draft genome sequence of pigeonpea (Cajanus cajan), an orphan legume crop of resource-poor farmers.</title>
        <authorList>
            <person name="Varshney R.K."/>
            <person name="Chen W."/>
            <person name="Li Y."/>
            <person name="Bharti A.K."/>
            <person name="Saxena R.K."/>
            <person name="Schlueter J.A."/>
            <person name="Donoghue M.T."/>
            <person name="Azam S."/>
            <person name="Fan G."/>
            <person name="Whaley A.M."/>
            <person name="Farmer A.D."/>
            <person name="Sheridan J."/>
            <person name="Iwata A."/>
            <person name="Tuteja R."/>
            <person name="Penmetsa R.V."/>
            <person name="Wu W."/>
            <person name="Upadhyaya H.D."/>
            <person name="Yang S.P."/>
            <person name="Shah T."/>
            <person name="Saxena K.B."/>
            <person name="Michael T."/>
            <person name="McCombie W.R."/>
            <person name="Yang B."/>
            <person name="Zhang G."/>
            <person name="Yang H."/>
            <person name="Wang J."/>
            <person name="Spillane C."/>
            <person name="Cook D.R."/>
            <person name="May G.D."/>
            <person name="Xu X."/>
            <person name="Jackson S.A."/>
        </authorList>
    </citation>
    <scope>NUCLEOTIDE SEQUENCE [LARGE SCALE GENOMIC DNA]</scope>
    <source>
        <strain evidence="4">cv. Asha</strain>
    </source>
</reference>
<dbReference type="PANTHER" id="PTHR37610:SF55">
    <property type="entry name" value="RETROTRANSPOSON COPIA-LIKE N-TERMINAL DOMAIN-CONTAINING PROTEIN"/>
    <property type="match status" value="1"/>
</dbReference>
<dbReference type="Pfam" id="PF03732">
    <property type="entry name" value="Retrotrans_gag"/>
    <property type="match status" value="1"/>
</dbReference>
<dbReference type="InterPro" id="IPR029472">
    <property type="entry name" value="Copia-like_N"/>
</dbReference>
<dbReference type="Pfam" id="PF14244">
    <property type="entry name" value="Retrotran_gag_3"/>
    <property type="match status" value="1"/>
</dbReference>
<keyword evidence="4" id="KW-1185">Reference proteome</keyword>
<dbReference type="Proteomes" id="UP000075243">
    <property type="component" value="Chromosome 11"/>
</dbReference>
<dbReference type="EMBL" id="CM003613">
    <property type="protein sequence ID" value="KYP56862.1"/>
    <property type="molecule type" value="Genomic_DNA"/>
</dbReference>
<sequence length="200" mass="23117">LTQSNYHAWARSMRRALGAKNKFEFIDGTIPVPTPIEPSYKAWSRCNMLIHSWLMNLVSDSIAQSITFLENLIDVWQDLKERFSQGDLIWISDIQQEIYGLRQGSLSVTDFFTELKVLQEQTTKNGNKMCIYCGKSGHTIETCYKRHGYPPNWQRNGYGSSNVASETFEYKENASMNEEIKAEPPMLTQEQYEKLLSLIQ</sequence>
<dbReference type="PANTHER" id="PTHR37610">
    <property type="entry name" value="CCHC-TYPE DOMAIN-CONTAINING PROTEIN"/>
    <property type="match status" value="1"/>
</dbReference>
<gene>
    <name evidence="3" type="ORF">KK1_003111</name>
</gene>
<evidence type="ECO:0000259" key="2">
    <source>
        <dbReference type="Pfam" id="PF14244"/>
    </source>
</evidence>
<evidence type="ECO:0008006" key="5">
    <source>
        <dbReference type="Google" id="ProtNLM"/>
    </source>
</evidence>
<feature type="non-terminal residue" evidence="3">
    <location>
        <position position="1"/>
    </location>
</feature>
<evidence type="ECO:0000259" key="1">
    <source>
        <dbReference type="Pfam" id="PF03732"/>
    </source>
</evidence>
<feature type="domain" description="Retrotransposon Copia-like N-terminal" evidence="2">
    <location>
        <begin position="1"/>
        <end position="33"/>
    </location>
</feature>
<name>A0A151SQ48_CAJCA</name>
<dbReference type="AlphaFoldDB" id="A0A151SQ48"/>
<accession>A0A151SQ48</accession>
<dbReference type="InterPro" id="IPR005162">
    <property type="entry name" value="Retrotrans_gag_dom"/>
</dbReference>
<dbReference type="Gramene" id="C.cajan_03040.t">
    <property type="protein sequence ID" value="C.cajan_03040.t"/>
    <property type="gene ID" value="C.cajan_03040"/>
</dbReference>
<evidence type="ECO:0000313" key="3">
    <source>
        <dbReference type="EMBL" id="KYP56862.1"/>
    </source>
</evidence>
<feature type="domain" description="Retrotransposon gag" evidence="1">
    <location>
        <begin position="51"/>
        <end position="124"/>
    </location>
</feature>
<protein>
    <recommendedName>
        <fullName evidence="5">Retrotransposon Copia-like N-terminal domain-containing protein</fullName>
    </recommendedName>
</protein>
<proteinExistence type="predicted"/>